<sequence>MPPTIHPILIKTFIKTGIWAVSSQLLLLPLGSRVLAICMIALGSGSSFSRSHPLPGTLSEFIFGRNFLPLRNRILQVSNENTVPEFVQGKNAMGVSLFISNRYEERRICREL</sequence>
<dbReference type="AlphaFoldDB" id="A0AAD7ALG3"/>
<dbReference type="Proteomes" id="UP001218218">
    <property type="component" value="Unassembled WGS sequence"/>
</dbReference>
<dbReference type="EMBL" id="JARIHO010000004">
    <property type="protein sequence ID" value="KAJ7362268.1"/>
    <property type="molecule type" value="Genomic_DNA"/>
</dbReference>
<proteinExistence type="predicted"/>
<keyword evidence="2" id="KW-1185">Reference proteome</keyword>
<accession>A0AAD7ALG3</accession>
<organism evidence="1 2">
    <name type="scientific">Mycena albidolilacea</name>
    <dbReference type="NCBI Taxonomy" id="1033008"/>
    <lineage>
        <taxon>Eukaryota</taxon>
        <taxon>Fungi</taxon>
        <taxon>Dikarya</taxon>
        <taxon>Basidiomycota</taxon>
        <taxon>Agaricomycotina</taxon>
        <taxon>Agaricomycetes</taxon>
        <taxon>Agaricomycetidae</taxon>
        <taxon>Agaricales</taxon>
        <taxon>Marasmiineae</taxon>
        <taxon>Mycenaceae</taxon>
        <taxon>Mycena</taxon>
    </lineage>
</organism>
<protein>
    <submittedName>
        <fullName evidence="1">Uncharacterized protein</fullName>
    </submittedName>
</protein>
<comment type="caution">
    <text evidence="1">The sequence shown here is derived from an EMBL/GenBank/DDBJ whole genome shotgun (WGS) entry which is preliminary data.</text>
</comment>
<name>A0AAD7ALG3_9AGAR</name>
<evidence type="ECO:0000313" key="1">
    <source>
        <dbReference type="EMBL" id="KAJ7362268.1"/>
    </source>
</evidence>
<gene>
    <name evidence="1" type="ORF">DFH08DRAFT_840599</name>
</gene>
<evidence type="ECO:0000313" key="2">
    <source>
        <dbReference type="Proteomes" id="UP001218218"/>
    </source>
</evidence>
<reference evidence="1" key="1">
    <citation type="submission" date="2023-03" db="EMBL/GenBank/DDBJ databases">
        <title>Massive genome expansion in bonnet fungi (Mycena s.s.) driven by repeated elements and novel gene families across ecological guilds.</title>
        <authorList>
            <consortium name="Lawrence Berkeley National Laboratory"/>
            <person name="Harder C.B."/>
            <person name="Miyauchi S."/>
            <person name="Viragh M."/>
            <person name="Kuo A."/>
            <person name="Thoen E."/>
            <person name="Andreopoulos B."/>
            <person name="Lu D."/>
            <person name="Skrede I."/>
            <person name="Drula E."/>
            <person name="Henrissat B."/>
            <person name="Morin E."/>
            <person name="Kohler A."/>
            <person name="Barry K."/>
            <person name="LaButti K."/>
            <person name="Morin E."/>
            <person name="Salamov A."/>
            <person name="Lipzen A."/>
            <person name="Mereny Z."/>
            <person name="Hegedus B."/>
            <person name="Baldrian P."/>
            <person name="Stursova M."/>
            <person name="Weitz H."/>
            <person name="Taylor A."/>
            <person name="Grigoriev I.V."/>
            <person name="Nagy L.G."/>
            <person name="Martin F."/>
            <person name="Kauserud H."/>
        </authorList>
    </citation>
    <scope>NUCLEOTIDE SEQUENCE</scope>
    <source>
        <strain evidence="1">CBHHK002</strain>
    </source>
</reference>